<evidence type="ECO:0000256" key="3">
    <source>
        <dbReference type="ARBA" id="ARBA00010982"/>
    </source>
</evidence>
<evidence type="ECO:0000256" key="2">
    <source>
        <dbReference type="ARBA" id="ARBA00005189"/>
    </source>
</evidence>
<dbReference type="RefSeq" id="WP_279245626.1">
    <property type="nucleotide sequence ID" value="NZ_SHNN01000002.1"/>
</dbReference>
<keyword evidence="5" id="KW-0276">Fatty acid metabolism</keyword>
<evidence type="ECO:0000256" key="5">
    <source>
        <dbReference type="ARBA" id="ARBA00022832"/>
    </source>
</evidence>
<dbReference type="PROSITE" id="PS00099">
    <property type="entry name" value="THIOLASE_3"/>
    <property type="match status" value="1"/>
</dbReference>
<evidence type="ECO:0000256" key="9">
    <source>
        <dbReference type="ARBA" id="ARBA00023315"/>
    </source>
</evidence>
<dbReference type="InterPro" id="IPR050215">
    <property type="entry name" value="Thiolase-like_sf_Thiolase"/>
</dbReference>
<evidence type="ECO:0000313" key="14">
    <source>
        <dbReference type="EMBL" id="MCX2981628.1"/>
    </source>
</evidence>
<accession>A0ABT3TH34</accession>
<evidence type="ECO:0000313" key="15">
    <source>
        <dbReference type="Proteomes" id="UP001143362"/>
    </source>
</evidence>
<dbReference type="EC" id="2.3.1.16" evidence="10"/>
<dbReference type="PROSITE" id="PS00098">
    <property type="entry name" value="THIOLASE_1"/>
    <property type="match status" value="1"/>
</dbReference>
<dbReference type="PROSITE" id="PS00737">
    <property type="entry name" value="THIOLASE_2"/>
    <property type="match status" value="1"/>
</dbReference>
<dbReference type="InterPro" id="IPR016039">
    <property type="entry name" value="Thiolase-like"/>
</dbReference>
<dbReference type="SUPFAM" id="SSF53901">
    <property type="entry name" value="Thiolase-like"/>
    <property type="match status" value="2"/>
</dbReference>
<keyword evidence="9 11" id="KW-0012">Acyltransferase</keyword>
<evidence type="ECO:0000256" key="4">
    <source>
        <dbReference type="ARBA" id="ARBA00022679"/>
    </source>
</evidence>
<comment type="subcellular location">
    <subcellularLocation>
        <location evidence="1">Peroxisome</location>
    </subcellularLocation>
</comment>
<evidence type="ECO:0000256" key="1">
    <source>
        <dbReference type="ARBA" id="ARBA00004275"/>
    </source>
</evidence>
<dbReference type="PANTHER" id="PTHR43853:SF8">
    <property type="entry name" value="3-KETOACYL-COA THIOLASE, PEROXISOMAL"/>
    <property type="match status" value="1"/>
</dbReference>
<dbReference type="CDD" id="cd00751">
    <property type="entry name" value="thiolase"/>
    <property type="match status" value="1"/>
</dbReference>
<evidence type="ECO:0000256" key="10">
    <source>
        <dbReference type="ARBA" id="ARBA00024073"/>
    </source>
</evidence>
<keyword evidence="15" id="KW-1185">Reference proteome</keyword>
<keyword evidence="8" id="KW-0576">Peroxisome</keyword>
<dbReference type="PIRSF" id="PIRSF000429">
    <property type="entry name" value="Ac-CoA_Ac_transf"/>
    <property type="match status" value="1"/>
</dbReference>
<evidence type="ECO:0000259" key="13">
    <source>
        <dbReference type="Pfam" id="PF02803"/>
    </source>
</evidence>
<evidence type="ECO:0000256" key="6">
    <source>
        <dbReference type="ARBA" id="ARBA00022946"/>
    </source>
</evidence>
<dbReference type="InterPro" id="IPR020617">
    <property type="entry name" value="Thiolase_C"/>
</dbReference>
<comment type="caution">
    <text evidence="14">The sequence shown here is derived from an EMBL/GenBank/DDBJ whole genome shotgun (WGS) entry which is preliminary data.</text>
</comment>
<name>A0ABT3TH34_9GAMM</name>
<feature type="domain" description="Thiolase C-terminal" evidence="13">
    <location>
        <begin position="272"/>
        <end position="391"/>
    </location>
</feature>
<dbReference type="Pfam" id="PF02803">
    <property type="entry name" value="Thiolase_C"/>
    <property type="match status" value="1"/>
</dbReference>
<dbReference type="GO" id="GO:0003988">
    <property type="term" value="F:acetyl-CoA C-acyltransferase activity"/>
    <property type="evidence" value="ECO:0007669"/>
    <property type="project" value="UniProtKB-EC"/>
</dbReference>
<keyword evidence="4 11" id="KW-0808">Transferase</keyword>
<dbReference type="NCBIfam" id="TIGR01930">
    <property type="entry name" value="AcCoA-C-Actrans"/>
    <property type="match status" value="1"/>
</dbReference>
<evidence type="ECO:0000256" key="8">
    <source>
        <dbReference type="ARBA" id="ARBA00023140"/>
    </source>
</evidence>
<dbReference type="EMBL" id="SHNN01000002">
    <property type="protein sequence ID" value="MCX2981628.1"/>
    <property type="molecule type" value="Genomic_DNA"/>
</dbReference>
<comment type="similarity">
    <text evidence="3 11">Belongs to the thiolase-like superfamily. Thiolase family.</text>
</comment>
<gene>
    <name evidence="14" type="ORF">EYC98_12215</name>
</gene>
<comment type="pathway">
    <text evidence="2">Lipid metabolism.</text>
</comment>
<proteinExistence type="inferred from homology"/>
<dbReference type="InterPro" id="IPR020613">
    <property type="entry name" value="Thiolase_CS"/>
</dbReference>
<dbReference type="Pfam" id="PF00108">
    <property type="entry name" value="Thiolase_N"/>
    <property type="match status" value="1"/>
</dbReference>
<organism evidence="14 15">
    <name type="scientific">Candidatus Litorirhabdus singularis</name>
    <dbReference type="NCBI Taxonomy" id="2518993"/>
    <lineage>
        <taxon>Bacteria</taxon>
        <taxon>Pseudomonadati</taxon>
        <taxon>Pseudomonadota</taxon>
        <taxon>Gammaproteobacteria</taxon>
        <taxon>Cellvibrionales</taxon>
        <taxon>Halieaceae</taxon>
        <taxon>Candidatus Litorirhabdus</taxon>
    </lineage>
</organism>
<dbReference type="Gene3D" id="3.40.47.10">
    <property type="match status" value="1"/>
</dbReference>
<dbReference type="Proteomes" id="UP001143362">
    <property type="component" value="Unassembled WGS sequence"/>
</dbReference>
<dbReference type="InterPro" id="IPR020616">
    <property type="entry name" value="Thiolase_N"/>
</dbReference>
<keyword evidence="6" id="KW-0809">Transit peptide</keyword>
<feature type="domain" description="Thiolase N-terminal" evidence="12">
    <location>
        <begin position="5"/>
        <end position="262"/>
    </location>
</feature>
<dbReference type="PANTHER" id="PTHR43853">
    <property type="entry name" value="3-KETOACYL-COA THIOLASE, PEROXISOMAL"/>
    <property type="match status" value="1"/>
</dbReference>
<evidence type="ECO:0000256" key="11">
    <source>
        <dbReference type="RuleBase" id="RU003557"/>
    </source>
</evidence>
<protein>
    <recommendedName>
        <fullName evidence="10">acetyl-CoA C-acyltransferase</fullName>
        <ecNumber evidence="10">2.3.1.16</ecNumber>
    </recommendedName>
</protein>
<keyword evidence="7" id="KW-0443">Lipid metabolism</keyword>
<evidence type="ECO:0000256" key="7">
    <source>
        <dbReference type="ARBA" id="ARBA00023098"/>
    </source>
</evidence>
<dbReference type="InterPro" id="IPR020610">
    <property type="entry name" value="Thiolase_AS"/>
</dbReference>
<sequence>MREAVIVSTARTGLAKSFRGGFNNTNGVSMSAPTLKAAMERAGVDPAEVDDVIYGCANPEGATGMNVARNVALMAGCPASTSGTTVNRFCSSGLQAVAMAAGRIIAEGVDVMAAGGVESISMVAPFANKKHVVDAELMATWPGIYMPMIETADTVASRYDVARAYQDEYSLQSQQRTAAAQEAGKFDDEIIPVSTIMNVTDKESGEVSQHETVVDRDDCNRPGTTLEGLSGLGPVRGEGNFITAGNASQLSDGASSQILMERKLAEQRGLDILGTFRGFAVGGCEPDEMGIGPIYAVPKLLKQAGLTVDDIDLWELNEAFASQVLYSRDTLGISNDKLNVNGGSISIGHPFGMSGSRMLGHLLIEGRRRGARYGVVTMCIGGGMGAAGLFEINS</sequence>
<evidence type="ECO:0000259" key="12">
    <source>
        <dbReference type="Pfam" id="PF00108"/>
    </source>
</evidence>
<reference evidence="14" key="1">
    <citation type="submission" date="2019-02" db="EMBL/GenBank/DDBJ databases">
        <authorList>
            <person name="Li S.-H."/>
        </authorList>
    </citation>
    <scope>NUCLEOTIDE SEQUENCE</scope>
    <source>
        <strain evidence="14">IMCC14734</strain>
    </source>
</reference>
<dbReference type="InterPro" id="IPR020615">
    <property type="entry name" value="Thiolase_acyl_enz_int_AS"/>
</dbReference>
<dbReference type="InterPro" id="IPR002155">
    <property type="entry name" value="Thiolase"/>
</dbReference>